<dbReference type="AlphaFoldDB" id="A0A0B4HIS0"/>
<feature type="compositionally biased region" description="Pro residues" evidence="1">
    <location>
        <begin position="227"/>
        <end position="238"/>
    </location>
</feature>
<accession>A0A0B4HIS0</accession>
<name>A0A0B4HIS0_METGA</name>
<reference evidence="2 3" key="1">
    <citation type="journal article" date="2014" name="Proc. Natl. Acad. Sci. U.S.A.">
        <title>Trajectory and genomic determinants of fungal-pathogen speciation and host adaptation.</title>
        <authorList>
            <person name="Hu X."/>
            <person name="Xiao G."/>
            <person name="Zheng P."/>
            <person name="Shang Y."/>
            <person name="Su Y."/>
            <person name="Zhang X."/>
            <person name="Liu X."/>
            <person name="Zhan S."/>
            <person name="St Leger R.J."/>
            <person name="Wang C."/>
        </authorList>
    </citation>
    <scope>NUCLEOTIDE SEQUENCE [LARGE SCALE GENOMIC DNA]</scope>
    <source>
        <strain evidence="2 3">ARSEF 977</strain>
    </source>
</reference>
<feature type="compositionally biased region" description="Basic and acidic residues" evidence="1">
    <location>
        <begin position="301"/>
        <end position="313"/>
    </location>
</feature>
<protein>
    <submittedName>
        <fullName evidence="2">RING finger domain-containing protein</fullName>
    </submittedName>
</protein>
<feature type="region of interest" description="Disordered" evidence="1">
    <location>
        <begin position="135"/>
        <end position="180"/>
    </location>
</feature>
<dbReference type="HOGENOM" id="CLU_010107_0_0_1"/>
<feature type="compositionally biased region" description="Polar residues" evidence="1">
    <location>
        <begin position="288"/>
        <end position="297"/>
    </location>
</feature>
<evidence type="ECO:0000256" key="1">
    <source>
        <dbReference type="SAM" id="MobiDB-lite"/>
    </source>
</evidence>
<dbReference type="EMBL" id="AZNH01000002">
    <property type="protein sequence ID" value="KID92152.1"/>
    <property type="molecule type" value="Genomic_DNA"/>
</dbReference>
<dbReference type="OrthoDB" id="5243589at2759"/>
<gene>
    <name evidence="2" type="ORF">MGU_01063</name>
</gene>
<proteinExistence type="predicted"/>
<dbReference type="InterPro" id="IPR036028">
    <property type="entry name" value="SH3-like_dom_sf"/>
</dbReference>
<feature type="region of interest" description="Disordered" evidence="1">
    <location>
        <begin position="222"/>
        <end position="434"/>
    </location>
</feature>
<feature type="compositionally biased region" description="Low complexity" evidence="1">
    <location>
        <begin position="314"/>
        <end position="327"/>
    </location>
</feature>
<organism evidence="2 3">
    <name type="scientific">Metarhizium guizhouense (strain ARSEF 977)</name>
    <dbReference type="NCBI Taxonomy" id="1276136"/>
    <lineage>
        <taxon>Eukaryota</taxon>
        <taxon>Fungi</taxon>
        <taxon>Dikarya</taxon>
        <taxon>Ascomycota</taxon>
        <taxon>Pezizomycotina</taxon>
        <taxon>Sordariomycetes</taxon>
        <taxon>Hypocreomycetidae</taxon>
        <taxon>Hypocreales</taxon>
        <taxon>Clavicipitaceae</taxon>
        <taxon>Metarhizium</taxon>
    </lineage>
</organism>
<keyword evidence="3" id="KW-1185">Reference proteome</keyword>
<dbReference type="Proteomes" id="UP000031192">
    <property type="component" value="Unassembled WGS sequence"/>
</dbReference>
<dbReference type="SUPFAM" id="SSF50044">
    <property type="entry name" value="SH3-domain"/>
    <property type="match status" value="1"/>
</dbReference>
<evidence type="ECO:0000313" key="3">
    <source>
        <dbReference type="Proteomes" id="UP000031192"/>
    </source>
</evidence>
<feature type="compositionally biased region" description="Pro residues" evidence="1">
    <location>
        <begin position="136"/>
        <end position="156"/>
    </location>
</feature>
<sequence length="878" mass="97710">MDDVEELVIKPFRDVVEKGKLAIENAADSPDMLMEAQRLVKVGERGLHHIERSCKKLYNDYSSNFVAALKENDEITNIRCQLTNLLWDFEDFLEPDTFEASRFKELQKLDRDVAPKVYNILITMKLEPPNFYLSQPSPPLSPHPPSFSHIQPPPQHPYDLGFHRGSGSVCGSQGDARSVTDFPNVEDATAQFRTLMEDRQRPSVHSHVQDPGLGVLRLEIPPEQQMPDPPRPPSPDPWDPQRAPYSGHGVMENYSPADRRPTSIRAESPIDPAISPLGPDSRRRISPTDAQQSSGSATVRPEPDTRVQDESRHSGSSTWSSSTNATSHGTRLRPYTFSSTIPEEEQTSRKPSNPIHIPQLHVRPPLPPIPLEHRKPLGNSSAKGVDDMGRQYLSRQPQGQPPNVTLPAPPSRQNSTHGTARALNLRPPTPKSQAELEVAPGMTDRADYSDLIPVGTESNTESLTESVEVSLSQKDCTIGPSSTFYLYKGFCDGAKEVLQGGIGVKKTKRPGFAGTTTVARCTGCLFELDFSQIEIDVNKEDKGNFYKSGINYRLRFLQKSHLSAKRVDDVLYACVFCVAARRTVDECDSTVFTNTKALFTHLSHHPRPLPEVPGIAVVEGLEMPAHLRNDFDVWFRNPPEAHPAQLNMSEIAGKATGITKDHSRRLYGQRLLFDRSPALELCHGAKVTGITWPEKYNGEWIFAWHDGIHASTPADIVKLDAPPSEEIRMVCSSLIRAKSRWKFVYRDKEKDKSLWLKFDKNEAITNISYASPDHWCWSGTNAKGKWGIFPKVFLDPSTVQELTTEGADRALTLSREKNKSLSMLSRFPKRRPSGRPPSVAESTSSRETQGGLSSLRNSRGSRETEEAMSGVVTCGSVG</sequence>
<comment type="caution">
    <text evidence="2">The sequence shown here is derived from an EMBL/GenBank/DDBJ whole genome shotgun (WGS) entry which is preliminary data.</text>
</comment>
<evidence type="ECO:0000313" key="2">
    <source>
        <dbReference type="EMBL" id="KID92152.1"/>
    </source>
</evidence>
<feature type="region of interest" description="Disordered" evidence="1">
    <location>
        <begin position="822"/>
        <end position="878"/>
    </location>
</feature>
<feature type="compositionally biased region" description="Polar residues" evidence="1">
    <location>
        <begin position="393"/>
        <end position="403"/>
    </location>
</feature>